<dbReference type="GeneID" id="33357291"/>
<dbReference type="AlphaFoldDB" id="A0A1Z1MDY5"/>
<evidence type="ECO:0000313" key="3">
    <source>
        <dbReference type="EMBL" id="ARW64267.1"/>
    </source>
</evidence>
<dbReference type="PROSITE" id="PS50005">
    <property type="entry name" value="TPR"/>
    <property type="match status" value="1"/>
</dbReference>
<dbReference type="InterPro" id="IPR011990">
    <property type="entry name" value="TPR-like_helical_dom_sf"/>
</dbReference>
<keyword evidence="1" id="KW-0802">TPR repeat</keyword>
<name>A0A1Z1MDY5_9FLOR</name>
<organism evidence="3">
    <name type="scientific">Polysiphonia infestans</name>
    <dbReference type="NCBI Taxonomy" id="2006978"/>
    <lineage>
        <taxon>Eukaryota</taxon>
        <taxon>Rhodophyta</taxon>
        <taxon>Florideophyceae</taxon>
        <taxon>Rhodymeniophycidae</taxon>
        <taxon>Ceramiales</taxon>
        <taxon>Rhodomelaceae</taxon>
        <taxon>Polysiphonioideae</taxon>
        <taxon>Polysiphonia</taxon>
    </lineage>
</organism>
<keyword evidence="3" id="KW-0150">Chloroplast</keyword>
<reference evidence="3" key="1">
    <citation type="journal article" date="2017" name="J. Phycol.">
        <title>Analysis of chloroplast genomes and a supermatrix inform reclassification of the Rhodomelaceae (Rhodophyta).</title>
        <authorList>
            <person name="Diaz-Tapia P."/>
            <person name="Maggs C.A."/>
            <person name="West J.A."/>
            <person name="Verbruggen H."/>
        </authorList>
    </citation>
    <scope>NUCLEOTIDE SEQUENCE</scope>
    <source>
        <strain evidence="3">PD763</strain>
    </source>
</reference>
<evidence type="ECO:0000256" key="1">
    <source>
        <dbReference type="PROSITE-ProRule" id="PRU00339"/>
    </source>
</evidence>
<accession>A0A1Z1MDY5</accession>
<keyword evidence="2" id="KW-0812">Transmembrane</keyword>
<dbReference type="RefSeq" id="YP_009395287.1">
    <property type="nucleotide sequence ID" value="NC_035277.1"/>
</dbReference>
<feature type="transmembrane region" description="Helical" evidence="2">
    <location>
        <begin position="6"/>
        <end position="30"/>
    </location>
</feature>
<evidence type="ECO:0000256" key="2">
    <source>
        <dbReference type="SAM" id="Phobius"/>
    </source>
</evidence>
<keyword evidence="2" id="KW-0472">Membrane</keyword>
<geneLocation type="chloroplast" evidence="3"/>
<keyword evidence="2" id="KW-1133">Transmembrane helix</keyword>
<dbReference type="EMBL" id="MF101432">
    <property type="protein sequence ID" value="ARW64267.1"/>
    <property type="molecule type" value="Genomic_DNA"/>
</dbReference>
<gene>
    <name evidence="3" type="primary">ycf37</name>
</gene>
<proteinExistence type="predicted"/>
<protein>
    <submittedName>
        <fullName evidence="3">Uncharacterized protein</fullName>
    </submittedName>
</protein>
<dbReference type="SUPFAM" id="SSF48452">
    <property type="entry name" value="TPR-like"/>
    <property type="match status" value="1"/>
</dbReference>
<feature type="repeat" description="TPR" evidence="1">
    <location>
        <begin position="92"/>
        <end position="125"/>
    </location>
</feature>
<sequence length="164" mass="18990">MVNYNILFYLYLGLVVLLLVVFAFFVSLQLKTFILSLVRFLYFLKNYNRDVALSTTSYQNSCNFYLSIASYFSCISLCELSLVNNINSSSKTNVYLSLGFIYNQLSLWHIAEYYYLQSLSLSPNHIRVYLILAKMYSELGYTNKGQALYNKSLLIDSIDDTLIN</sequence>
<keyword evidence="3" id="KW-0934">Plastid</keyword>
<dbReference type="Gene3D" id="1.25.40.10">
    <property type="entry name" value="Tetratricopeptide repeat domain"/>
    <property type="match status" value="1"/>
</dbReference>
<dbReference type="InterPro" id="IPR019734">
    <property type="entry name" value="TPR_rpt"/>
</dbReference>